<comment type="similarity">
    <text evidence="1">Belongs to the 'GDXG' lipolytic enzyme family.</text>
</comment>
<dbReference type="Gene3D" id="3.40.50.1820">
    <property type="entry name" value="alpha/beta hydrolase"/>
    <property type="match status" value="1"/>
</dbReference>
<dbReference type="PANTHER" id="PTHR48081:SF30">
    <property type="entry name" value="ACETYL-HYDROLASE LIPR-RELATED"/>
    <property type="match status" value="1"/>
</dbReference>
<dbReference type="InterPro" id="IPR013094">
    <property type="entry name" value="AB_hydrolase_3"/>
</dbReference>
<dbReference type="InterPro" id="IPR050300">
    <property type="entry name" value="GDXG_lipolytic_enzyme"/>
</dbReference>
<evidence type="ECO:0000313" key="6">
    <source>
        <dbReference type="Proteomes" id="UP000267164"/>
    </source>
</evidence>
<evidence type="ECO:0000256" key="3">
    <source>
        <dbReference type="PROSITE-ProRule" id="PRU10038"/>
    </source>
</evidence>
<feature type="active site" evidence="3">
    <location>
        <position position="184"/>
    </location>
</feature>
<reference evidence="5 6" key="1">
    <citation type="submission" date="2018-09" db="EMBL/GenBank/DDBJ databases">
        <title>Nocardia yunnanensis sp. nov., an actinomycete isolated from a soil sample.</title>
        <authorList>
            <person name="Zhang J."/>
        </authorList>
    </citation>
    <scope>NUCLEOTIDE SEQUENCE [LARGE SCALE GENOMIC DNA]</scope>
    <source>
        <strain evidence="5 6">CFHS0054</strain>
    </source>
</reference>
<protein>
    <submittedName>
        <fullName evidence="5">Alpha/beta hydrolase</fullName>
    </submittedName>
</protein>
<organism evidence="5 6">
    <name type="scientific">Nocardia yunnanensis</name>
    <dbReference type="NCBI Taxonomy" id="2382165"/>
    <lineage>
        <taxon>Bacteria</taxon>
        <taxon>Bacillati</taxon>
        <taxon>Actinomycetota</taxon>
        <taxon>Actinomycetes</taxon>
        <taxon>Mycobacteriales</taxon>
        <taxon>Nocardiaceae</taxon>
        <taxon>Nocardia</taxon>
    </lineage>
</organism>
<dbReference type="InterPro" id="IPR029058">
    <property type="entry name" value="AB_hydrolase_fold"/>
</dbReference>
<evidence type="ECO:0000259" key="4">
    <source>
        <dbReference type="Pfam" id="PF07859"/>
    </source>
</evidence>
<sequence>MISNDAIAVPGPTIMAELPRRASRRQRAVHALSYATLRRFFELSVHVNERGWLTPAQMLFVTNRFDPIIAPLRPPRGTRLTPVRFEHFRAEWVVPRTVQDLAQMRKPAAILYLHGGGLVSCGLNTHRRLVARIAAAAGVPLLNVDYRQIPEAHVTETVEDCITAYRHLLDQGVPSERIIVAGDSAGGGLAFSLALAARDRGLPMPSALVAIAPWADYDATGKQQHPNDHTEAMLRGAVFAMPTQWGIAVDGRLDPRWSPVSHDFAGMPPALIQVGSGEVLLADTELLARRYAEAGAPLTVQIWEDAVHVFQVAADVLPDARDAIAEIGVFMRDALARAAVAESAAWSQKTSA</sequence>
<evidence type="ECO:0000256" key="2">
    <source>
        <dbReference type="ARBA" id="ARBA00022801"/>
    </source>
</evidence>
<dbReference type="KEGG" id="nyu:D7D52_33780"/>
<dbReference type="InterPro" id="IPR033140">
    <property type="entry name" value="Lipase_GDXG_put_SER_AS"/>
</dbReference>
<proteinExistence type="inferred from homology"/>
<dbReference type="PROSITE" id="PS01174">
    <property type="entry name" value="LIPASE_GDXG_SER"/>
    <property type="match status" value="1"/>
</dbReference>
<dbReference type="Proteomes" id="UP000267164">
    <property type="component" value="Chromosome"/>
</dbReference>
<dbReference type="EMBL" id="CP032568">
    <property type="protein sequence ID" value="AYF77968.1"/>
    <property type="molecule type" value="Genomic_DNA"/>
</dbReference>
<feature type="domain" description="Alpha/beta hydrolase fold-3" evidence="4">
    <location>
        <begin position="110"/>
        <end position="311"/>
    </location>
</feature>
<evidence type="ECO:0000313" key="5">
    <source>
        <dbReference type="EMBL" id="AYF77968.1"/>
    </source>
</evidence>
<keyword evidence="2 5" id="KW-0378">Hydrolase</keyword>
<dbReference type="PANTHER" id="PTHR48081">
    <property type="entry name" value="AB HYDROLASE SUPERFAMILY PROTEIN C4A8.06C"/>
    <property type="match status" value="1"/>
</dbReference>
<dbReference type="OrthoDB" id="128186at2"/>
<name>A0A386ZKM1_9NOCA</name>
<evidence type="ECO:0000256" key="1">
    <source>
        <dbReference type="ARBA" id="ARBA00010515"/>
    </source>
</evidence>
<dbReference type="Pfam" id="PF07859">
    <property type="entry name" value="Abhydrolase_3"/>
    <property type="match status" value="1"/>
</dbReference>
<accession>A0A386ZKM1</accession>
<dbReference type="GO" id="GO:0004806">
    <property type="term" value="F:triacylglycerol lipase activity"/>
    <property type="evidence" value="ECO:0007669"/>
    <property type="project" value="TreeGrafter"/>
</dbReference>
<gene>
    <name evidence="5" type="ORF">D7D52_33780</name>
</gene>
<dbReference type="SUPFAM" id="SSF53474">
    <property type="entry name" value="alpha/beta-Hydrolases"/>
    <property type="match status" value="1"/>
</dbReference>
<keyword evidence="6" id="KW-1185">Reference proteome</keyword>
<dbReference type="RefSeq" id="WP_120742962.1">
    <property type="nucleotide sequence ID" value="NZ_CP032568.1"/>
</dbReference>
<dbReference type="AlphaFoldDB" id="A0A386ZKM1"/>